<keyword evidence="13" id="KW-0862">Zinc</keyword>
<feature type="region of interest" description="Disordered" evidence="14">
    <location>
        <begin position="850"/>
        <end position="952"/>
    </location>
</feature>
<keyword evidence="8" id="KW-0413">Isomerase</keyword>
<dbReference type="PROSITE" id="PS51192">
    <property type="entry name" value="HELICASE_ATP_BIND_1"/>
    <property type="match status" value="1"/>
</dbReference>
<dbReference type="InterPro" id="IPR001878">
    <property type="entry name" value="Znf_CCHC"/>
</dbReference>
<accession>A0A0P4W4R4</accession>
<evidence type="ECO:0000259" key="15">
    <source>
        <dbReference type="PROSITE" id="PS50158"/>
    </source>
</evidence>
<dbReference type="GO" id="GO:0000724">
    <property type="term" value="P:double-strand break repair via homologous recombination"/>
    <property type="evidence" value="ECO:0007669"/>
    <property type="project" value="TreeGrafter"/>
</dbReference>
<keyword evidence="13" id="KW-0863">Zinc-finger</keyword>
<evidence type="ECO:0000256" key="13">
    <source>
        <dbReference type="PROSITE-ProRule" id="PRU00047"/>
    </source>
</evidence>
<evidence type="ECO:0000256" key="14">
    <source>
        <dbReference type="SAM" id="MobiDB-lite"/>
    </source>
</evidence>
<reference evidence="18" key="1">
    <citation type="submission" date="2015-09" db="EMBL/GenBank/DDBJ databases">
        <title>Scylla olivacea transcriptome.</title>
        <authorList>
            <person name="Ikhwanuddin M."/>
        </authorList>
    </citation>
    <scope>NUCLEOTIDE SEQUENCE</scope>
</reference>
<feature type="compositionally biased region" description="Polar residues" evidence="14">
    <location>
        <begin position="689"/>
        <end position="699"/>
    </location>
</feature>
<feature type="compositionally biased region" description="Low complexity" evidence="14">
    <location>
        <begin position="1445"/>
        <end position="1457"/>
    </location>
</feature>
<dbReference type="PROSITE" id="PS50158">
    <property type="entry name" value="ZF_CCHC"/>
    <property type="match status" value="1"/>
</dbReference>
<evidence type="ECO:0000256" key="3">
    <source>
        <dbReference type="ARBA" id="ARBA00022741"/>
    </source>
</evidence>
<dbReference type="GO" id="GO:0043138">
    <property type="term" value="F:3'-5' DNA helicase activity"/>
    <property type="evidence" value="ECO:0007669"/>
    <property type="project" value="UniProtKB-EC"/>
</dbReference>
<dbReference type="FunFam" id="3.40.50.300:FF:000772">
    <property type="entry name" value="ATP-dependent DNA helicase Q4"/>
    <property type="match status" value="1"/>
</dbReference>
<feature type="compositionally biased region" description="Polar residues" evidence="14">
    <location>
        <begin position="141"/>
        <end position="152"/>
    </location>
</feature>
<evidence type="ECO:0000256" key="7">
    <source>
        <dbReference type="ARBA" id="ARBA00023125"/>
    </source>
</evidence>
<comment type="catalytic activity">
    <reaction evidence="10">
        <text>Couples ATP hydrolysis with the unwinding of duplex DNA by translocating in the 3'-5' direction.</text>
        <dbReference type="EC" id="5.6.2.4"/>
    </reaction>
</comment>
<protein>
    <recommendedName>
        <fullName evidence="11">DNA 3'-5' helicase</fullName>
        <ecNumber evidence="11">5.6.2.4</ecNumber>
    </recommendedName>
</protein>
<dbReference type="SUPFAM" id="SSF57756">
    <property type="entry name" value="Retrovirus zinc finger-like domains"/>
    <property type="match status" value="1"/>
</dbReference>
<dbReference type="EMBL" id="GDRN01092273">
    <property type="protein sequence ID" value="JAI60135.1"/>
    <property type="molecule type" value="Transcribed_RNA"/>
</dbReference>
<dbReference type="InterPro" id="IPR004589">
    <property type="entry name" value="DNA_helicase_ATP-dep_RecQ"/>
</dbReference>
<feature type="region of interest" description="Disordered" evidence="14">
    <location>
        <begin position="1433"/>
        <end position="1471"/>
    </location>
</feature>
<dbReference type="SMART" id="SM00487">
    <property type="entry name" value="DEXDc"/>
    <property type="match status" value="1"/>
</dbReference>
<dbReference type="GO" id="GO:0005634">
    <property type="term" value="C:nucleus"/>
    <property type="evidence" value="ECO:0007669"/>
    <property type="project" value="UniProtKB-SubCell"/>
</dbReference>
<evidence type="ECO:0000256" key="12">
    <source>
        <dbReference type="ARBA" id="ARBA00049360"/>
    </source>
</evidence>
<keyword evidence="5" id="KW-0347">Helicase</keyword>
<dbReference type="GO" id="GO:0009378">
    <property type="term" value="F:four-way junction helicase activity"/>
    <property type="evidence" value="ECO:0007669"/>
    <property type="project" value="TreeGrafter"/>
</dbReference>
<dbReference type="Pfam" id="PF00098">
    <property type="entry name" value="zf-CCHC"/>
    <property type="match status" value="1"/>
</dbReference>
<evidence type="ECO:0000259" key="17">
    <source>
        <dbReference type="PROSITE" id="PS51194"/>
    </source>
</evidence>
<keyword evidence="7" id="KW-0238">DNA-binding</keyword>
<feature type="region of interest" description="Disordered" evidence="14">
    <location>
        <begin position="202"/>
        <end position="256"/>
    </location>
</feature>
<feature type="compositionally biased region" description="Acidic residues" evidence="14">
    <location>
        <begin position="674"/>
        <end position="685"/>
    </location>
</feature>
<dbReference type="GO" id="GO:0003677">
    <property type="term" value="F:DNA binding"/>
    <property type="evidence" value="ECO:0007669"/>
    <property type="project" value="UniProtKB-KW"/>
</dbReference>
<proteinExistence type="inferred from homology"/>
<dbReference type="InterPro" id="IPR011545">
    <property type="entry name" value="DEAD/DEAH_box_helicase_dom"/>
</dbReference>
<dbReference type="SMART" id="SM00343">
    <property type="entry name" value="ZnF_C2HC"/>
    <property type="match status" value="1"/>
</dbReference>
<dbReference type="GO" id="GO:0016787">
    <property type="term" value="F:hydrolase activity"/>
    <property type="evidence" value="ECO:0007669"/>
    <property type="project" value="UniProtKB-KW"/>
</dbReference>
<dbReference type="Gene3D" id="1.10.10.1460">
    <property type="match status" value="1"/>
</dbReference>
<feature type="compositionally biased region" description="Polar residues" evidence="14">
    <location>
        <begin position="454"/>
        <end position="467"/>
    </location>
</feature>
<sequence length="1790" mass="198644">MGEEGVSPRQRLVQAKQRIKTWEGEYKATYGCAPDREAMAQAPEDVRHAYKTYRHYRKAAENSSLHEAKRSIGGDEEALTHSSSGDLAGRVSCGDLDRIQEGTTGQEVVAGTPDPAELLTKDSEVCSVGERKDVSEDSCETKSSQITATASHSKPAAKFANKFSNTWGKHLNKGSYRPPPKEKEVQKETSLYSKMAENLRAKSTIKMRKSLSRTSSLNRSQSRPLLSRSFSQPSACSESNDASSELRLGCNGDSSIDKMKVDEEETLQESTSTPNAESTEVFASSFDGTVDELRPLSVFDGLEPLCNTTFSSSYKNTTEESRPLGILNTMEPNSCTTPPAHKNTSKPKSVSVLDMMELDSLEKAPKFHEISGNTRPPITQPISVLSALGQTRTSGLLGVKKRASLNLGWVARCTGTPVEDTIASEQTMPQDSWKMKLINKDWSEDNDKDEESQESAPITQDNDNSAPASVRNDAKPIKNTVKAVRNPRKKAANNAASKGTKKKVDPPLPTQSKAGRVLRTRSTRNAAKPNYTDLSDDEVGSVGGTSSQRGKGRGRFVDEDELWQDMGEREELDEEFEAEESMSNAVDEELGSFQSEPMGEAVCGRKRKKETIEELEEKGKIQCQWPPPKRKRIARKKAAAGGSSKKAGKENLPKIKRTSPKTKRTVKKRKKIEPEEEEEDEEEVDSPAIPTQSSNSTPSLEYDETEDIESHGTKTTKARGRYLTGEERMMKKISSGTVNNNFVRINLKKKVFVRGKKMMTGGKYRRQEWKKKQMMKSAESGNAAATKNLTCFKCGDFGHWARMCPGKRGDNLTPLEDYDENESTFLSLEEAASMAQGIKRVDSEKPVSKLYPSAKESEGVDDSAGAIGDDGTDMSNIPLPESQEEPGDGKVKEDETMNGEIATGEESKTIRGEVALSENTNQESTLGREGDTASENQNTDSQQTSNEAEYDFRDSDNDIFDNLEEIECAEQKHEAASSTPRTQSNTSVPSSQSSTSVPPSQSSYWQERPTVEPLYSLNGGELIATPEEVHEALRMFGYPSFRPGQEEAVMRILSGQSTLLVLSTGSGKSLCYQLPAYLYSKHRSPCITLCVSPLVSLMEDQTMRLPKFLRAVCLHTHQNQTQRSQAITAIHSRAAHILLVSPEAVVASRTGGVLGTLLKELPPVAFACLDEAHCVSEWSHNFRPSYLRVCQVLRERLGVKTILGLTATARTATAVSIARHLLISDFSTGVIRGTSVPDNLQLSVSRDRNREEALVTLLRGDRFSECSSIIIYCTRRDECERVATLIRTQLLDPSKVDVKGNLKRSRGLSFDAEAYHAGLSSHRRQQVQKKFMSGKLRIVVATVAFGMGIDKSDVRGIIHFNMPRNVESYVQEIGRAGRDGEEAHCHLFLDDQDGRDIQELKRHIFANSLDRHTIRKLLSKIFKPCTCAKLKSLSSDGNDKGDDTSSNLPSSPGCSSSTIEDDGMVTTGGASDPFSVATTSSTCPKHEVAIPIDTVVEELDLPEENLETLLCYLELHQKDLIRINSHVYANCIVSCYGGPRQLVAVSRKCPPLAVAIALERQKGTDFSKSNRVSFPVVEVASRMGWNSKIVKRELKQLEWNTQDLQSGGKVKRSGVMVEMTDLSFHLEARGDLSDDERDQVLDAVYRRTQVQEQDQLRQLHYTYQLLRSVSHNTILFCCDSIDEERCSRLRTELREYFRCSKALLEVHIEDKVSVKPEVECGIRGSVRSFLSTYEDQQWTGRAVARVFHGIGSPNYPTETWGRVRRYWRQHLNTDFNALVSIATQEILRCK</sequence>
<feature type="compositionally biased region" description="Polar residues" evidence="14">
    <location>
        <begin position="933"/>
        <end position="947"/>
    </location>
</feature>
<evidence type="ECO:0000256" key="9">
    <source>
        <dbReference type="ARBA" id="ARBA00023242"/>
    </source>
</evidence>
<feature type="compositionally biased region" description="Basic and acidic residues" evidence="14">
    <location>
        <begin position="119"/>
        <end position="135"/>
    </location>
</feature>
<name>A0A0P4W4R4_SCYOL</name>
<keyword evidence="6" id="KW-0067">ATP-binding</keyword>
<evidence type="ECO:0000256" key="8">
    <source>
        <dbReference type="ARBA" id="ARBA00023235"/>
    </source>
</evidence>
<dbReference type="Pfam" id="PF00271">
    <property type="entry name" value="Helicase_C"/>
    <property type="match status" value="1"/>
</dbReference>
<feature type="domain" description="Helicase C-terminal" evidence="17">
    <location>
        <begin position="1250"/>
        <end position="1422"/>
    </location>
</feature>
<keyword evidence="9" id="KW-0539">Nucleus</keyword>
<feature type="compositionally biased region" description="Low complexity" evidence="14">
    <location>
        <begin position="982"/>
        <end position="1003"/>
    </location>
</feature>
<comment type="catalytic activity">
    <reaction evidence="12">
        <text>ATP + H2O = ADP + phosphate + H(+)</text>
        <dbReference type="Rhea" id="RHEA:13065"/>
        <dbReference type="ChEBI" id="CHEBI:15377"/>
        <dbReference type="ChEBI" id="CHEBI:15378"/>
        <dbReference type="ChEBI" id="CHEBI:30616"/>
        <dbReference type="ChEBI" id="CHEBI:43474"/>
        <dbReference type="ChEBI" id="CHEBI:456216"/>
    </reaction>
</comment>
<dbReference type="Pfam" id="PF00270">
    <property type="entry name" value="DEAD"/>
    <property type="match status" value="1"/>
</dbReference>
<evidence type="ECO:0000259" key="16">
    <source>
        <dbReference type="PROSITE" id="PS51192"/>
    </source>
</evidence>
<dbReference type="InterPro" id="IPR036875">
    <property type="entry name" value="Znf_CCHC_sf"/>
</dbReference>
<feature type="region of interest" description="Disordered" evidence="14">
    <location>
        <begin position="444"/>
        <end position="562"/>
    </location>
</feature>
<evidence type="ECO:0000256" key="4">
    <source>
        <dbReference type="ARBA" id="ARBA00022801"/>
    </source>
</evidence>
<dbReference type="PANTHER" id="PTHR13710">
    <property type="entry name" value="DNA HELICASE RECQ FAMILY MEMBER"/>
    <property type="match status" value="1"/>
</dbReference>
<evidence type="ECO:0000256" key="10">
    <source>
        <dbReference type="ARBA" id="ARBA00034617"/>
    </source>
</evidence>
<feature type="compositionally biased region" description="Basic residues" evidence="14">
    <location>
        <begin position="654"/>
        <end position="671"/>
    </location>
</feature>
<keyword evidence="3" id="KW-0547">Nucleotide-binding</keyword>
<dbReference type="PROSITE" id="PS51194">
    <property type="entry name" value="HELICASE_CTER"/>
    <property type="match status" value="1"/>
</dbReference>
<feature type="region of interest" description="Disordered" evidence="14">
    <location>
        <begin position="971"/>
        <end position="1007"/>
    </location>
</feature>
<feature type="compositionally biased region" description="Basic and acidic residues" evidence="14">
    <location>
        <begin position="59"/>
        <end position="73"/>
    </location>
</feature>
<dbReference type="InterPro" id="IPR014001">
    <property type="entry name" value="Helicase_ATP-bd"/>
</dbReference>
<organism evidence="18">
    <name type="scientific">Scylla olivacea</name>
    <name type="common">Orange mud crab</name>
    <name type="synonym">Cancer olivacea</name>
    <dbReference type="NCBI Taxonomy" id="85551"/>
    <lineage>
        <taxon>Eukaryota</taxon>
        <taxon>Metazoa</taxon>
        <taxon>Ecdysozoa</taxon>
        <taxon>Arthropoda</taxon>
        <taxon>Crustacea</taxon>
        <taxon>Multicrustacea</taxon>
        <taxon>Malacostraca</taxon>
        <taxon>Eumalacostraca</taxon>
        <taxon>Eucarida</taxon>
        <taxon>Decapoda</taxon>
        <taxon>Pleocyemata</taxon>
        <taxon>Brachyura</taxon>
        <taxon>Eubrachyura</taxon>
        <taxon>Portunoidea</taxon>
        <taxon>Portunidae</taxon>
        <taxon>Portuninae</taxon>
        <taxon>Scylla</taxon>
    </lineage>
</organism>
<dbReference type="FunFam" id="3.40.50.300:FF:001084">
    <property type="entry name" value="RecQ like helicase 4"/>
    <property type="match status" value="1"/>
</dbReference>
<keyword evidence="13" id="KW-0479">Metal-binding</keyword>
<dbReference type="PANTHER" id="PTHR13710:SF108">
    <property type="entry name" value="ATP-DEPENDENT DNA HELICASE Q4"/>
    <property type="match status" value="1"/>
</dbReference>
<dbReference type="GO" id="GO:0005524">
    <property type="term" value="F:ATP binding"/>
    <property type="evidence" value="ECO:0007669"/>
    <property type="project" value="UniProtKB-KW"/>
</dbReference>
<comment type="similarity">
    <text evidence="2">Belongs to the helicase family. RecQ subfamily.</text>
</comment>
<evidence type="ECO:0000256" key="1">
    <source>
        <dbReference type="ARBA" id="ARBA00004123"/>
    </source>
</evidence>
<evidence type="ECO:0000256" key="6">
    <source>
        <dbReference type="ARBA" id="ARBA00022840"/>
    </source>
</evidence>
<keyword evidence="4" id="KW-0378">Hydrolase</keyword>
<dbReference type="InterPro" id="IPR001650">
    <property type="entry name" value="Helicase_C-like"/>
</dbReference>
<dbReference type="NCBIfam" id="TIGR00614">
    <property type="entry name" value="recQ_fam"/>
    <property type="match status" value="1"/>
</dbReference>
<evidence type="ECO:0000256" key="2">
    <source>
        <dbReference type="ARBA" id="ARBA00005446"/>
    </source>
</evidence>
<dbReference type="InterPro" id="IPR027417">
    <property type="entry name" value="P-loop_NTPase"/>
</dbReference>
<dbReference type="SMART" id="SM00490">
    <property type="entry name" value="HELICc"/>
    <property type="match status" value="1"/>
</dbReference>
<dbReference type="Gene3D" id="4.10.60.10">
    <property type="entry name" value="Zinc finger, CCHC-type"/>
    <property type="match status" value="1"/>
</dbReference>
<feature type="compositionally biased region" description="Basic residues" evidence="14">
    <location>
        <begin position="628"/>
        <end position="638"/>
    </location>
</feature>
<feature type="domain" description="Helicase ATP-binding" evidence="16">
    <location>
        <begin position="1049"/>
        <end position="1227"/>
    </location>
</feature>
<dbReference type="CDD" id="cd18794">
    <property type="entry name" value="SF2_C_RecQ"/>
    <property type="match status" value="1"/>
</dbReference>
<evidence type="ECO:0000313" key="18">
    <source>
        <dbReference type="EMBL" id="JAI60135.1"/>
    </source>
</evidence>
<dbReference type="CDD" id="cd18018">
    <property type="entry name" value="DEXHc_RecQ4-like"/>
    <property type="match status" value="1"/>
</dbReference>
<feature type="compositionally biased region" description="Polar residues" evidence="14">
    <location>
        <begin position="212"/>
        <end position="243"/>
    </location>
</feature>
<dbReference type="GO" id="GO:0005737">
    <property type="term" value="C:cytoplasm"/>
    <property type="evidence" value="ECO:0007669"/>
    <property type="project" value="TreeGrafter"/>
</dbReference>
<feature type="region of interest" description="Disordered" evidence="14">
    <location>
        <begin position="169"/>
        <end position="190"/>
    </location>
</feature>
<feature type="domain" description="CCHC-type" evidence="15">
    <location>
        <begin position="791"/>
        <end position="805"/>
    </location>
</feature>
<dbReference type="Gene3D" id="3.40.50.300">
    <property type="entry name" value="P-loop containing nucleotide triphosphate hydrolases"/>
    <property type="match status" value="2"/>
</dbReference>
<dbReference type="GO" id="GO:0005694">
    <property type="term" value="C:chromosome"/>
    <property type="evidence" value="ECO:0007669"/>
    <property type="project" value="TreeGrafter"/>
</dbReference>
<feature type="region of interest" description="Disordered" evidence="14">
    <location>
        <begin position="613"/>
        <end position="723"/>
    </location>
</feature>
<feature type="region of interest" description="Disordered" evidence="14">
    <location>
        <begin position="59"/>
        <end position="157"/>
    </location>
</feature>
<dbReference type="SUPFAM" id="SSF52540">
    <property type="entry name" value="P-loop containing nucleoside triphosphate hydrolases"/>
    <property type="match status" value="1"/>
</dbReference>
<dbReference type="GO" id="GO:0008270">
    <property type="term" value="F:zinc ion binding"/>
    <property type="evidence" value="ECO:0007669"/>
    <property type="project" value="UniProtKB-KW"/>
</dbReference>
<evidence type="ECO:0000256" key="5">
    <source>
        <dbReference type="ARBA" id="ARBA00022806"/>
    </source>
</evidence>
<feature type="region of interest" description="Disordered" evidence="14">
    <location>
        <begin position="313"/>
        <end position="348"/>
    </location>
</feature>
<evidence type="ECO:0000256" key="11">
    <source>
        <dbReference type="ARBA" id="ARBA00034808"/>
    </source>
</evidence>
<dbReference type="EC" id="5.6.2.4" evidence="11"/>
<comment type="subcellular location">
    <subcellularLocation>
        <location evidence="1">Nucleus</location>
    </subcellularLocation>
</comment>